<dbReference type="Gene3D" id="3.40.630.190">
    <property type="entry name" value="LCP protein"/>
    <property type="match status" value="1"/>
</dbReference>
<comment type="caution">
    <text evidence="5">The sequence shown here is derived from an EMBL/GenBank/DDBJ whole genome shotgun (WGS) entry which is preliminary data.</text>
</comment>
<evidence type="ECO:0000313" key="5">
    <source>
        <dbReference type="EMBL" id="RGT09469.1"/>
    </source>
</evidence>
<dbReference type="Pfam" id="PF03816">
    <property type="entry name" value="LytR_cpsA_psr"/>
    <property type="match status" value="1"/>
</dbReference>
<dbReference type="RefSeq" id="WP_118145174.1">
    <property type="nucleotide sequence ID" value="NZ_QRWH01000005.1"/>
</dbReference>
<evidence type="ECO:0000313" key="6">
    <source>
        <dbReference type="Proteomes" id="UP000283630"/>
    </source>
</evidence>
<evidence type="ECO:0000259" key="4">
    <source>
        <dbReference type="Pfam" id="PF03816"/>
    </source>
</evidence>
<evidence type="ECO:0000256" key="3">
    <source>
        <dbReference type="SAM" id="Phobius"/>
    </source>
</evidence>
<name>A0A412MF38_9FIRM</name>
<feature type="transmembrane region" description="Helical" evidence="3">
    <location>
        <begin position="27"/>
        <end position="48"/>
    </location>
</feature>
<dbReference type="PANTHER" id="PTHR33392:SF6">
    <property type="entry name" value="POLYISOPRENYL-TEICHOIC ACID--PEPTIDOGLYCAN TEICHOIC ACID TRANSFERASE TAGU"/>
    <property type="match status" value="1"/>
</dbReference>
<reference evidence="5 6" key="1">
    <citation type="submission" date="2018-08" db="EMBL/GenBank/DDBJ databases">
        <title>A genome reference for cultivated species of the human gut microbiota.</title>
        <authorList>
            <person name="Zou Y."/>
            <person name="Xue W."/>
            <person name="Luo G."/>
        </authorList>
    </citation>
    <scope>NUCLEOTIDE SEQUENCE [LARGE SCALE GENOMIC DNA]</scope>
    <source>
        <strain evidence="5 6">AF19-4AC</strain>
    </source>
</reference>
<dbReference type="InterPro" id="IPR050922">
    <property type="entry name" value="LytR/CpsA/Psr_CW_biosynth"/>
</dbReference>
<dbReference type="AlphaFoldDB" id="A0A412MF38"/>
<keyword evidence="3" id="KW-0472">Membrane</keyword>
<feature type="domain" description="Cell envelope-related transcriptional attenuator" evidence="4">
    <location>
        <begin position="93"/>
        <end position="250"/>
    </location>
</feature>
<dbReference type="Proteomes" id="UP000283630">
    <property type="component" value="Unassembled WGS sequence"/>
</dbReference>
<evidence type="ECO:0000256" key="2">
    <source>
        <dbReference type="SAM" id="MobiDB-lite"/>
    </source>
</evidence>
<dbReference type="PANTHER" id="PTHR33392">
    <property type="entry name" value="POLYISOPRENYL-TEICHOIC ACID--PEPTIDOGLYCAN TEICHOIC ACID TRANSFERASE TAGU"/>
    <property type="match status" value="1"/>
</dbReference>
<sequence>MAKKRLNKRQARIEREKRLKRRKRKRLAIIFIELLILAGLGVVAYGMFVMDKMDTTTLNKSDLKVYKSTGDYTNIALFGLDSREGELDGGVQSDCIMIASINNKTNEVKLVSVFRDTLLKVGDEKYGKANSAYNIGGPTGAIALLNRNLDMDIEKYISVNFNVMADIVDDIGGIEVDMTEEEVEWTNQYCGETAAVVGRAPHSTLSGSGVQKLDGVQAVSYARIRYTEGMDFKRTQRQRIVLEKIVKKAQKANVITLNNIINSVMSQISTNLTAGNMLALAAHAKDYKLGEMSGFPFEVTTCEKVKGHKGSYATAVGLEKNVSELHQFLFGKENYEPSKTVQDISDEIIYMTGVDPETYKETTDYTYKSGGEDTAQKSDDKNK</sequence>
<organism evidence="5 6">
    <name type="scientific">Dorea formicigenerans</name>
    <dbReference type="NCBI Taxonomy" id="39486"/>
    <lineage>
        <taxon>Bacteria</taxon>
        <taxon>Bacillati</taxon>
        <taxon>Bacillota</taxon>
        <taxon>Clostridia</taxon>
        <taxon>Lachnospirales</taxon>
        <taxon>Lachnospiraceae</taxon>
        <taxon>Dorea</taxon>
    </lineage>
</organism>
<feature type="compositionally biased region" description="Basic and acidic residues" evidence="2">
    <location>
        <begin position="370"/>
        <end position="383"/>
    </location>
</feature>
<dbReference type="EMBL" id="QRWH01000005">
    <property type="protein sequence ID" value="RGT09469.1"/>
    <property type="molecule type" value="Genomic_DNA"/>
</dbReference>
<dbReference type="NCBIfam" id="TIGR00350">
    <property type="entry name" value="lytR_cpsA_psr"/>
    <property type="match status" value="1"/>
</dbReference>
<proteinExistence type="inferred from homology"/>
<keyword evidence="3" id="KW-1133">Transmembrane helix</keyword>
<keyword evidence="3" id="KW-0812">Transmembrane</keyword>
<protein>
    <submittedName>
        <fullName evidence="5">LytR family transcriptional regulator</fullName>
    </submittedName>
</protein>
<dbReference type="InterPro" id="IPR004474">
    <property type="entry name" value="LytR_CpsA_psr"/>
</dbReference>
<evidence type="ECO:0000256" key="1">
    <source>
        <dbReference type="ARBA" id="ARBA00006068"/>
    </source>
</evidence>
<comment type="similarity">
    <text evidence="1">Belongs to the LytR/CpsA/Psr (LCP) family.</text>
</comment>
<feature type="region of interest" description="Disordered" evidence="2">
    <location>
        <begin position="363"/>
        <end position="383"/>
    </location>
</feature>
<accession>A0A412MF38</accession>
<gene>
    <name evidence="5" type="ORF">DWX53_07205</name>
</gene>